<dbReference type="Gene3D" id="2.60.120.200">
    <property type="match status" value="1"/>
</dbReference>
<keyword evidence="1" id="KW-0732">Signal</keyword>
<evidence type="ECO:0000313" key="3">
    <source>
        <dbReference type="EMBL" id="CAK0860168.1"/>
    </source>
</evidence>
<dbReference type="Pfam" id="PF00754">
    <property type="entry name" value="F5_F8_type_C"/>
    <property type="match status" value="1"/>
</dbReference>
<dbReference type="CDD" id="cd01951">
    <property type="entry name" value="lectin_L-type"/>
    <property type="match status" value="1"/>
</dbReference>
<evidence type="ECO:0000313" key="4">
    <source>
        <dbReference type="Proteomes" id="UP001189429"/>
    </source>
</evidence>
<reference evidence="3" key="1">
    <citation type="submission" date="2023-10" db="EMBL/GenBank/DDBJ databases">
        <authorList>
            <person name="Chen Y."/>
            <person name="Shah S."/>
            <person name="Dougan E. K."/>
            <person name="Thang M."/>
            <person name="Chan C."/>
        </authorList>
    </citation>
    <scope>NUCLEOTIDE SEQUENCE [LARGE SCALE GENOMIC DNA]</scope>
</reference>
<dbReference type="InterPro" id="IPR008979">
    <property type="entry name" value="Galactose-bd-like_sf"/>
</dbReference>
<keyword evidence="4" id="KW-1185">Reference proteome</keyword>
<dbReference type="InterPro" id="IPR056573">
    <property type="entry name" value="Lectin_L-type_dom"/>
</dbReference>
<feature type="chain" id="PRO_5047475092" description="F5/8 type C domain-containing protein" evidence="1">
    <location>
        <begin position="24"/>
        <end position="1699"/>
    </location>
</feature>
<dbReference type="InterPro" id="IPR013320">
    <property type="entry name" value="ConA-like_dom_sf"/>
</dbReference>
<proteinExistence type="predicted"/>
<feature type="domain" description="F5/8 type C" evidence="2">
    <location>
        <begin position="1012"/>
        <end position="1131"/>
    </location>
</feature>
<sequence length="1699" mass="187776">MQAWFIRTVVSCALWCGPTDVLGDLFYHAFTSDPDGIESHLRLVGGSTVDYFSTEHNELCPEVVGPIDPPIGMTQRFQHPEFRALSEEEYDALPEHSYLDEDQLDNPNAGKIYLGDYTETLLTKEFVPDDDLLPLPHSRTQLCNYALRLSEAEPSQNTAAWSRFKQLVAFGFETEFHFQILHQNKECVISGQTSWCDPQGADGFAFVVQNDGRKVVGTEVSGLGYGFANSLAVEFDTHRDQSLGDRTGNHISVHVPPAVGDLNTAGQRGEIAYADDIPLLTEGTHVVRIEYTPSEYAWDDLGAGFDADLGAERLSLHAAGRPGMLTVDLDGQRVIRVPIDLAYVVQVDGTLSYKEDAPTQLDADGQPNPDAYDELGSSPGRAWVGFTSSTAYFKYQSVFILSWVFKEKAACPGEGAGDTMCRVNEGTEGRSVCSGNGTELCAFVVQNIARQPVQIAARHFLDRPFEATPCEHGVLQWNQLHPYFLGCSKTVRYTKDLEQLIINTLDGTRGVIVDDAHTLMKAPAPFKKRSVFEWCTLEHEHDPARLYFAQCSCEYCIRLLHLQASYAVYYQHMATERFGLLCPCFESSEVDHDMSTWRTLEPLRHMRIHVSRGCAFTSQCAEMLKFASCEEAYQTYQLGNPQTPTILSNGFEDLVLDGGRVVDGRIRGDACDCTPNARPYVGTGGGGTGQCQEEGAILQTSTQPTLSHCLAFCESDQLCTFYAYWVASQTCKTYWYCEWVLCTDTDCMAAVTYQLAELGEFFNTLGDVLYYNVYPLRTVQTSKEECQSCLHLYEEEFCVEQCGPITQVPYLHWPGGPLCATCIFAGNQWHELTDSETTTATECVMTSIRNGLDPWSYCNQTSLEVLGLPSSDLFNGVATHYLSECPGRTFEESGAVCVPNIYANDHFRLQVLSRIAAINDTVWSDQMQCLNAFCDLVPLSSCYYRLASWDFSSSVYEETGGLNATFYSGNSVVDPGALVQGGALTLVKANEQYVVTSPLPFALENTTIEAWVTVGEIERITNIAQNKTVKTTSSWQDDYLALYVVDGDFTTYWQSQIGEAFRYSLQATLIVDLNSTMSAQAFNIYWKQPAADFTFAVSRDNVTWNDIATFAGNSDETTLINVFYRGRFLRILMTNAATLRTSDPGINCPVYSIWEVEVIFDQVVSTLKPAVETHTWHNLAARAIDGDVLTFWSTPTGIVSSYILIDFGVDLNVSYTIVRWQYTPQKFSVRHGSSGCAEGLPAASGELFQRVGTQVERDGESSDPWTGRCLAVIVLEAGTYFNEYYMALSEVEVYSEATNLARDNSTAVLETFPTNETGAHVTAIDGALDGDPTTYWMLATVGGTARLLLDLGSVEFVMSIEVRWATVDGVRYLASSFSVSGGTSLPMDTFEELDSQVGVLVDVRAFVVFKQLRYVVLQVNQILSSNPNGWLGVEDFVVWKRSGNLVTEMGSQASATAEWANCSTCSLELDSETYIHDSLAAVDADFSTWWGAPFAADPTLEVYLEVQLASQESIDVVGIWWQYPAADIKVYVSLVTLANGPQAWQLIQTYLGNTAYTTAVSFANTQIAGGVRVYVSTALELLAGEPVMGIKELQLLSMTGEGDNHALNRPITSSDGITTGLDFIVDASTVSKWVSASADEISLTVDLGNRTFMWGLRLLFPANTIASSFVLSVSDDSANFTAVQQSDIFRIRREMLSHW</sequence>
<feature type="signal peptide" evidence="1">
    <location>
        <begin position="1"/>
        <end position="23"/>
    </location>
</feature>
<organism evidence="3 4">
    <name type="scientific">Prorocentrum cordatum</name>
    <dbReference type="NCBI Taxonomy" id="2364126"/>
    <lineage>
        <taxon>Eukaryota</taxon>
        <taxon>Sar</taxon>
        <taxon>Alveolata</taxon>
        <taxon>Dinophyceae</taxon>
        <taxon>Prorocentrales</taxon>
        <taxon>Prorocentraceae</taxon>
        <taxon>Prorocentrum</taxon>
    </lineage>
</organism>
<dbReference type="Gene3D" id="2.60.120.260">
    <property type="entry name" value="Galactose-binding domain-like"/>
    <property type="match status" value="4"/>
</dbReference>
<dbReference type="SUPFAM" id="SSF49785">
    <property type="entry name" value="Galactose-binding domain-like"/>
    <property type="match status" value="3"/>
</dbReference>
<evidence type="ECO:0000256" key="1">
    <source>
        <dbReference type="SAM" id="SignalP"/>
    </source>
</evidence>
<dbReference type="Proteomes" id="UP001189429">
    <property type="component" value="Unassembled WGS sequence"/>
</dbReference>
<dbReference type="PROSITE" id="PS50022">
    <property type="entry name" value="FA58C_3"/>
    <property type="match status" value="1"/>
</dbReference>
<evidence type="ECO:0000259" key="2">
    <source>
        <dbReference type="PROSITE" id="PS50022"/>
    </source>
</evidence>
<dbReference type="EMBL" id="CAUYUJ010015952">
    <property type="protein sequence ID" value="CAK0860168.1"/>
    <property type="molecule type" value="Genomic_DNA"/>
</dbReference>
<comment type="caution">
    <text evidence="3">The sequence shown here is derived from an EMBL/GenBank/DDBJ whole genome shotgun (WGS) entry which is preliminary data.</text>
</comment>
<dbReference type="InterPro" id="IPR000421">
    <property type="entry name" value="FA58C"/>
</dbReference>
<protein>
    <recommendedName>
        <fullName evidence="2">F5/8 type C domain-containing protein</fullName>
    </recommendedName>
</protein>
<dbReference type="SUPFAM" id="SSF49899">
    <property type="entry name" value="Concanavalin A-like lectins/glucanases"/>
    <property type="match status" value="1"/>
</dbReference>
<name>A0ABN9UMF8_9DINO</name>
<gene>
    <name evidence="3" type="ORF">PCOR1329_LOCUS49220</name>
</gene>
<accession>A0ABN9UMF8</accession>